<comment type="caution">
    <text evidence="7">The sequence shown here is derived from an EMBL/GenBank/DDBJ whole genome shotgun (WGS) entry which is preliminary data.</text>
</comment>
<feature type="domain" description="HpaB/PvcC/4-BUDH N-terminal" evidence="6">
    <location>
        <begin position="7"/>
        <end position="278"/>
    </location>
</feature>
<evidence type="ECO:0000313" key="8">
    <source>
        <dbReference type="Proteomes" id="UP000251891"/>
    </source>
</evidence>
<evidence type="ECO:0000256" key="3">
    <source>
        <dbReference type="ARBA" id="ARBA00023002"/>
    </source>
</evidence>
<dbReference type="GO" id="GO:0016627">
    <property type="term" value="F:oxidoreductase activity, acting on the CH-CH group of donors"/>
    <property type="evidence" value="ECO:0007669"/>
    <property type="project" value="InterPro"/>
</dbReference>
<feature type="binding site" evidence="4">
    <location>
        <position position="198"/>
    </location>
    <ligand>
        <name>FAD</name>
        <dbReference type="ChEBI" id="CHEBI:57692"/>
    </ligand>
</feature>
<sequence length="499" mass="54876">MASRVRTKADYLAGLRDGRRVYVGGELVTDVTTHDAFKNAADSIGDIYSAVSDPKNEDLTTYVEEETGDRCSLTFLRPLDRADIAAKRRFHQVVAETSNGLMGRTPDHVGSSVTGMACQADVFTDGGYPEHVLDYWRYVRDRDLYVAHAVAPPSGTRALGSLGDGNKSREPVKNPNALRVVDSDSEGVTVHGVKVLATSAVLADEIWVGNILPLRPGDEAHSVSFAVPVATEGLKLISRTPFEARARNSYEYPLAANFDETDSVLVFDQVKVPWERVFTFDGIATSIAAFNSTPAHALANLQAHVRLLTKTGTMLGLTRLITEVIGTSGIPGVQEELRRMALYVGMLDGLIQGQETRPERWPGGFVSNNREVLYATMAWSSQSFPQFALRMRELIGGHPFRQPADVSAFADAEATDAYLRTSGQADAGSAKEHYQLMRTAWDMIGSEFASRHLQYEMFYAGPPHVTNGHLGRAFDWNRVDGLAERLTRRIREKTDAQHA</sequence>
<dbReference type="SUPFAM" id="SSF47203">
    <property type="entry name" value="Acyl-CoA dehydrogenase C-terminal domain-like"/>
    <property type="match status" value="1"/>
</dbReference>
<feature type="binding site" evidence="4">
    <location>
        <begin position="148"/>
        <end position="150"/>
    </location>
    <ligand>
        <name>FAD</name>
        <dbReference type="ChEBI" id="CHEBI:57692"/>
    </ligand>
</feature>
<proteinExistence type="predicted"/>
<dbReference type="PANTHER" id="PTHR36117:SF3">
    <property type="entry name" value="4-HYDROXYPHENYLACETATE 3-MONOOXYGENASE-RELATED"/>
    <property type="match status" value="1"/>
</dbReference>
<keyword evidence="7" id="KW-0503">Monooxygenase</keyword>
<keyword evidence="8" id="KW-1185">Reference proteome</keyword>
<dbReference type="SUPFAM" id="SSF56645">
    <property type="entry name" value="Acyl-CoA dehydrogenase NM domain-like"/>
    <property type="match status" value="1"/>
</dbReference>
<dbReference type="AlphaFoldDB" id="A0A365HCI3"/>
<dbReference type="InterPro" id="IPR009100">
    <property type="entry name" value="AcylCoA_DH/oxidase_NM_dom_sf"/>
</dbReference>
<dbReference type="InterPro" id="IPR036250">
    <property type="entry name" value="AcylCo_DH-like_C"/>
</dbReference>
<dbReference type="InterPro" id="IPR024674">
    <property type="entry name" value="HpaB/PvcC/4-BUDH_N"/>
</dbReference>
<organism evidence="7 8">
    <name type="scientific">Actinomadura craniellae</name>
    <dbReference type="NCBI Taxonomy" id="2231787"/>
    <lineage>
        <taxon>Bacteria</taxon>
        <taxon>Bacillati</taxon>
        <taxon>Actinomycetota</taxon>
        <taxon>Actinomycetes</taxon>
        <taxon>Streptosporangiales</taxon>
        <taxon>Thermomonosporaceae</taxon>
        <taxon>Actinomadura</taxon>
    </lineage>
</organism>
<dbReference type="InterPro" id="IPR004925">
    <property type="entry name" value="HpaB/PvcC/4-BUDH"/>
</dbReference>
<evidence type="ECO:0000259" key="6">
    <source>
        <dbReference type="Pfam" id="PF11794"/>
    </source>
</evidence>
<dbReference type="Proteomes" id="UP000251891">
    <property type="component" value="Unassembled WGS sequence"/>
</dbReference>
<gene>
    <name evidence="7" type="ORF">DPM19_01105</name>
</gene>
<evidence type="ECO:0000256" key="2">
    <source>
        <dbReference type="ARBA" id="ARBA00022827"/>
    </source>
</evidence>
<accession>A0A365HCI3</accession>
<dbReference type="Gene3D" id="2.40.110.10">
    <property type="entry name" value="Butyryl-CoA Dehydrogenase, subunit A, domain 2"/>
    <property type="match status" value="1"/>
</dbReference>
<evidence type="ECO:0000313" key="7">
    <source>
        <dbReference type="EMBL" id="RAY16797.1"/>
    </source>
</evidence>
<dbReference type="EMBL" id="QLYX01000001">
    <property type="protein sequence ID" value="RAY16797.1"/>
    <property type="molecule type" value="Genomic_DNA"/>
</dbReference>
<dbReference type="InterPro" id="IPR046373">
    <property type="entry name" value="Acyl-CoA_Oxase/DH_mid-dom_sf"/>
</dbReference>
<dbReference type="PIRSF" id="PIRSF000331">
    <property type="entry name" value="HpaA_HpaB"/>
    <property type="match status" value="1"/>
</dbReference>
<dbReference type="Pfam" id="PF11794">
    <property type="entry name" value="HpaB_N"/>
    <property type="match status" value="1"/>
</dbReference>
<dbReference type="PANTHER" id="PTHR36117">
    <property type="entry name" value="4-HYDROXYPHENYLACETATE 3-MONOOXYGENASE-RELATED"/>
    <property type="match status" value="1"/>
</dbReference>
<dbReference type="GO" id="GO:0004497">
    <property type="term" value="F:monooxygenase activity"/>
    <property type="evidence" value="ECO:0007669"/>
    <property type="project" value="UniProtKB-KW"/>
</dbReference>
<keyword evidence="1" id="KW-0285">Flavoprotein</keyword>
<feature type="domain" description="HpaB/PvcC/4-BUDH C-terminal" evidence="5">
    <location>
        <begin position="290"/>
        <end position="486"/>
    </location>
</feature>
<dbReference type="InterPro" id="IPR024719">
    <property type="entry name" value="HpaB/PvcC/4-BUDH_C"/>
</dbReference>
<dbReference type="Gene3D" id="1.10.3140.10">
    <property type="entry name" value="4-hydroxybutyryl-coa dehydratase, domain 1"/>
    <property type="match status" value="1"/>
</dbReference>
<evidence type="ECO:0000256" key="1">
    <source>
        <dbReference type="ARBA" id="ARBA00022630"/>
    </source>
</evidence>
<keyword evidence="2 4" id="KW-0274">FAD</keyword>
<evidence type="ECO:0000259" key="5">
    <source>
        <dbReference type="Pfam" id="PF03241"/>
    </source>
</evidence>
<protein>
    <submittedName>
        <fullName evidence="7">4-hydroxyphenylacetate 3-monooxygenase</fullName>
    </submittedName>
</protein>
<keyword evidence="3" id="KW-0560">Oxidoreductase</keyword>
<dbReference type="Pfam" id="PF03241">
    <property type="entry name" value="HpaB"/>
    <property type="match status" value="1"/>
</dbReference>
<evidence type="ECO:0000256" key="4">
    <source>
        <dbReference type="PIRSR" id="PIRSR000331-2"/>
    </source>
</evidence>
<dbReference type="Gene3D" id="1.20.140.10">
    <property type="entry name" value="Butyryl-CoA Dehydrogenase, subunit A, domain 3"/>
    <property type="match status" value="1"/>
</dbReference>
<reference evidence="7 8" key="1">
    <citation type="submission" date="2018-06" db="EMBL/GenBank/DDBJ databases">
        <title>Actinomadura craniellae sp. nov. isolated from marine sponge Craniella sp.</title>
        <authorList>
            <person name="Li L."/>
            <person name="Xu Q.H."/>
            <person name="Lin H.W."/>
            <person name="Lu Y.H."/>
        </authorList>
    </citation>
    <scope>NUCLEOTIDE SEQUENCE [LARGE SCALE GENOMIC DNA]</scope>
    <source>
        <strain evidence="7 8">LHW63021</strain>
    </source>
</reference>
<name>A0A365HCI3_9ACTN</name>